<protein>
    <recommendedName>
        <fullName evidence="3">Squalene cyclase C-terminal domain-containing protein</fullName>
    </recommendedName>
</protein>
<dbReference type="RefSeq" id="WP_285983400.1">
    <property type="nucleotide sequence ID" value="NZ_JASVDS010000004.1"/>
</dbReference>
<dbReference type="EMBL" id="JASVDS010000004">
    <property type="protein sequence ID" value="MDL5033314.1"/>
    <property type="molecule type" value="Genomic_DNA"/>
</dbReference>
<organism evidence="1 2">
    <name type="scientific">Roseateles subflavus</name>
    <dbReference type="NCBI Taxonomy" id="3053353"/>
    <lineage>
        <taxon>Bacteria</taxon>
        <taxon>Pseudomonadati</taxon>
        <taxon>Pseudomonadota</taxon>
        <taxon>Betaproteobacteria</taxon>
        <taxon>Burkholderiales</taxon>
        <taxon>Sphaerotilaceae</taxon>
        <taxon>Roseateles</taxon>
    </lineage>
</organism>
<evidence type="ECO:0000313" key="2">
    <source>
        <dbReference type="Proteomes" id="UP001238603"/>
    </source>
</evidence>
<accession>A0ABT7LKI2</accession>
<reference evidence="1 2" key="1">
    <citation type="submission" date="2023-06" db="EMBL/GenBank/DDBJ databases">
        <title>Pelomonas sp. APW6 16S ribosomal RNA gene genome sequencing and assembly.</title>
        <authorList>
            <person name="Woo H."/>
        </authorList>
    </citation>
    <scope>NUCLEOTIDE SEQUENCE [LARGE SCALE GENOMIC DNA]</scope>
    <source>
        <strain evidence="1 2">APW6</strain>
    </source>
</reference>
<evidence type="ECO:0008006" key="3">
    <source>
        <dbReference type="Google" id="ProtNLM"/>
    </source>
</evidence>
<dbReference type="Proteomes" id="UP001238603">
    <property type="component" value="Unassembled WGS sequence"/>
</dbReference>
<dbReference type="Gene3D" id="1.50.10.20">
    <property type="match status" value="1"/>
</dbReference>
<name>A0ABT7LKI2_9BURK</name>
<comment type="caution">
    <text evidence="1">The sequence shown here is derived from an EMBL/GenBank/DDBJ whole genome shotgun (WGS) entry which is preliminary data.</text>
</comment>
<gene>
    <name evidence="1" type="ORF">QRD43_15470</name>
</gene>
<keyword evidence="2" id="KW-1185">Reference proteome</keyword>
<sequence length="394" mass="43548">MLNAAKQVLRNWREQASLPAEAKAEAARDARGLPAQDPGIDAAVKAALQWLKRAQDQSASKDGGVARDFSLKTGWAVSYPETTGYIVSTMIDCGQRFQDPDSLDRARRMLDWLVSIQFPEGGFMGGKINATPRVPVTFNTGQILIGLASGVGAFGEPYLAPMNQAAAFLRDSLDADGCWRKHATPFAERGDKTYETHVSWGLFEAARHVADQGYAEAAMRQVEWAFTQQQANGWLANCCLNKPATPLTHTLGYALRGFMEAHRFTQDETVLRRAIKTADGLMTALRPDGFIPGRLNPDWSAAVQWSCLTGEVQIAHSWLMLFELTGDRKYRDAARLANRYVRRAIAIDGPVDQRGGVKGSFPVDGDYGQWEYLNWAAKFMIDSNLLEQDIDGRA</sequence>
<dbReference type="SUPFAM" id="SSF48208">
    <property type="entry name" value="Six-hairpin glycosidases"/>
    <property type="match status" value="1"/>
</dbReference>
<evidence type="ECO:0000313" key="1">
    <source>
        <dbReference type="EMBL" id="MDL5033314.1"/>
    </source>
</evidence>
<dbReference type="InterPro" id="IPR008928">
    <property type="entry name" value="6-hairpin_glycosidase_sf"/>
</dbReference>
<proteinExistence type="predicted"/>